<dbReference type="Gene3D" id="3.20.20.190">
    <property type="entry name" value="Phosphatidylinositol (PI) phosphodiesterase"/>
    <property type="match status" value="1"/>
</dbReference>
<dbReference type="PANTHER" id="PTHR46211">
    <property type="entry name" value="GLYCEROPHOSPHORYL DIESTER PHOSPHODIESTERASE"/>
    <property type="match status" value="1"/>
</dbReference>
<accession>A0A2T5IKH3</accession>
<dbReference type="OrthoDB" id="384721at2"/>
<protein>
    <submittedName>
        <fullName evidence="2">Glycerophosphoryl diester phosphodiesterase</fullName>
    </submittedName>
</protein>
<sequence>MSRPEGLGRLAYTKIIAHRGSRGTRPENTLVAFQEALKVASDGIELDVHLTKDGEVVVIHDETVDRTTSGKGYVKEMTLEQLKKLDAGSWFDPKYSNARIPTLQEVLTLLAENHFTGVLNVELKTDVFQYPAIEEKVLALAEPYLDRFSVIYSSFHYETLKKIKALREDSKIALLFSKKGKQQMELGAGIPVEGWHPKFSILRSLPPFEQSNIPLRVWTVNRKVEMQVCLRKNIDSMITDYPERALQMRKVIQGV</sequence>
<evidence type="ECO:0000259" key="1">
    <source>
        <dbReference type="PROSITE" id="PS51704"/>
    </source>
</evidence>
<dbReference type="RefSeq" id="WP_108032663.1">
    <property type="nucleotide sequence ID" value="NZ_QAOM01000009.1"/>
</dbReference>
<dbReference type="InterPro" id="IPR017946">
    <property type="entry name" value="PLC-like_Pdiesterase_TIM-brl"/>
</dbReference>
<dbReference type="EMBL" id="QAOM01000009">
    <property type="protein sequence ID" value="PTQ84319.1"/>
    <property type="molecule type" value="Genomic_DNA"/>
</dbReference>
<dbReference type="InterPro" id="IPR030395">
    <property type="entry name" value="GP_PDE_dom"/>
</dbReference>
<dbReference type="PROSITE" id="PS51704">
    <property type="entry name" value="GP_PDE"/>
    <property type="match status" value="1"/>
</dbReference>
<keyword evidence="3" id="KW-1185">Reference proteome</keyword>
<feature type="domain" description="GP-PDE" evidence="1">
    <location>
        <begin position="13"/>
        <end position="249"/>
    </location>
</feature>
<dbReference type="GO" id="GO:0008081">
    <property type="term" value="F:phosphoric diester hydrolase activity"/>
    <property type="evidence" value="ECO:0007669"/>
    <property type="project" value="InterPro"/>
</dbReference>
<evidence type="ECO:0000313" key="2">
    <source>
        <dbReference type="EMBL" id="PTQ84319.1"/>
    </source>
</evidence>
<dbReference type="GO" id="GO:0006629">
    <property type="term" value="P:lipid metabolic process"/>
    <property type="evidence" value="ECO:0007669"/>
    <property type="project" value="InterPro"/>
</dbReference>
<dbReference type="Pfam" id="PF03009">
    <property type="entry name" value="GDPD"/>
    <property type="match status" value="1"/>
</dbReference>
<dbReference type="SUPFAM" id="SSF51695">
    <property type="entry name" value="PLC-like phosphodiesterases"/>
    <property type="match status" value="1"/>
</dbReference>
<organism evidence="2 3">
    <name type="scientific">Trichococcus patagoniensis</name>
    <dbReference type="NCBI Taxonomy" id="382641"/>
    <lineage>
        <taxon>Bacteria</taxon>
        <taxon>Bacillati</taxon>
        <taxon>Bacillota</taxon>
        <taxon>Bacilli</taxon>
        <taxon>Lactobacillales</taxon>
        <taxon>Carnobacteriaceae</taxon>
        <taxon>Trichococcus</taxon>
    </lineage>
</organism>
<dbReference type="Proteomes" id="UP000244161">
    <property type="component" value="Unassembled WGS sequence"/>
</dbReference>
<dbReference type="CDD" id="cd08563">
    <property type="entry name" value="GDPD_TtGDE_like"/>
    <property type="match status" value="1"/>
</dbReference>
<reference evidence="2 3" key="1">
    <citation type="submission" date="2018-04" db="EMBL/GenBank/DDBJ databases">
        <title>Genomic Encyclopedia of Archaeal and Bacterial Type Strains, Phase II (KMG-II): from individual species to whole genera.</title>
        <authorList>
            <person name="Goeker M."/>
        </authorList>
    </citation>
    <scope>NUCLEOTIDE SEQUENCE [LARGE SCALE GENOMIC DNA]</scope>
    <source>
        <strain evidence="2 3">DSM 18806</strain>
    </source>
</reference>
<name>A0A2T5IKH3_9LACT</name>
<dbReference type="PANTHER" id="PTHR46211:SF1">
    <property type="entry name" value="GLYCEROPHOSPHODIESTER PHOSPHODIESTERASE, CYTOPLASMIC"/>
    <property type="match status" value="1"/>
</dbReference>
<dbReference type="AlphaFoldDB" id="A0A2T5IKH3"/>
<gene>
    <name evidence="2" type="ORF">C8U37_10988</name>
</gene>
<evidence type="ECO:0000313" key="3">
    <source>
        <dbReference type="Proteomes" id="UP000244161"/>
    </source>
</evidence>
<proteinExistence type="predicted"/>
<comment type="caution">
    <text evidence="2">The sequence shown here is derived from an EMBL/GenBank/DDBJ whole genome shotgun (WGS) entry which is preliminary data.</text>
</comment>